<evidence type="ECO:0000313" key="2">
    <source>
        <dbReference type="EMBL" id="KKA28368.1"/>
    </source>
</evidence>
<dbReference type="OrthoDB" id="5221663at2759"/>
<dbReference type="EMBL" id="LAEV01001332">
    <property type="protein sequence ID" value="KKA28368.1"/>
    <property type="molecule type" value="Genomic_DNA"/>
</dbReference>
<dbReference type="AlphaFoldDB" id="A0A0F4ZEN5"/>
<evidence type="ECO:0000313" key="3">
    <source>
        <dbReference type="Proteomes" id="UP000033483"/>
    </source>
</evidence>
<dbReference type="Proteomes" id="UP000033483">
    <property type="component" value="Unassembled WGS sequence"/>
</dbReference>
<name>A0A0F4ZEN5_9PEZI</name>
<keyword evidence="3" id="KW-1185">Reference proteome</keyword>
<reference evidence="2 3" key="1">
    <citation type="submission" date="2015-03" db="EMBL/GenBank/DDBJ databases">
        <authorList>
            <person name="Radwan O."/>
            <person name="Al-Naeli F.A."/>
            <person name="Rendon G.A."/>
            <person name="Fields C."/>
        </authorList>
    </citation>
    <scope>NUCLEOTIDE SEQUENCE [LARGE SCALE GENOMIC DNA]</scope>
    <source>
        <strain evidence="2">CR-DP1</strain>
    </source>
</reference>
<feature type="compositionally biased region" description="Polar residues" evidence="1">
    <location>
        <begin position="47"/>
        <end position="56"/>
    </location>
</feature>
<feature type="region of interest" description="Disordered" evidence="1">
    <location>
        <begin position="1"/>
        <end position="68"/>
    </location>
</feature>
<accession>A0A0F4ZEN5</accession>
<gene>
    <name evidence="2" type="ORF">TD95_000207</name>
</gene>
<sequence length="433" mass="48868">MNTTLAGPSASRDLSTPISPKVDTHPIPTEVDTRPRGKRPESRADSLDSSVVSTPSIHVGHHHETPAEARARELATKTVGYFLAKIALTLDDAIKTFHFADKRNWGPDEFEQLRALDKCLDEARKDFQELPLLLGTAHYYQNDRTRASLLELARVYDSLEDHIEVFRMWTQDGGPINPMWINDTKQIQQNLHLAQCRAARRIFEAKQESTSRCLGAFLVYRQQRSWTGKEDINDPAYRRHCLNEIAACNTVGRFERFGDRDIAFICNFCDGYIVWEDIECMPSTRACNPSVPLRLPADPVLPHHTRNDLVSSQASHTPPPGSSNPEWQAVAHSVSEHAEKMIVFAPVAIASHVAPVGVEWQSRHVCRFCEETFDSEQKIAQGEDDIEPYAPEMGHGFEDLKAFHDHLLWEHTPYSVEVPSVGLPVSTESCRVM</sequence>
<feature type="compositionally biased region" description="Polar residues" evidence="1">
    <location>
        <begin position="1"/>
        <end position="18"/>
    </location>
</feature>
<evidence type="ECO:0000256" key="1">
    <source>
        <dbReference type="SAM" id="MobiDB-lite"/>
    </source>
</evidence>
<proteinExistence type="predicted"/>
<feature type="compositionally biased region" description="Basic and acidic residues" evidence="1">
    <location>
        <begin position="31"/>
        <end position="46"/>
    </location>
</feature>
<organism evidence="2 3">
    <name type="scientific">Thielaviopsis punctulata</name>
    <dbReference type="NCBI Taxonomy" id="72032"/>
    <lineage>
        <taxon>Eukaryota</taxon>
        <taxon>Fungi</taxon>
        <taxon>Dikarya</taxon>
        <taxon>Ascomycota</taxon>
        <taxon>Pezizomycotina</taxon>
        <taxon>Sordariomycetes</taxon>
        <taxon>Hypocreomycetidae</taxon>
        <taxon>Microascales</taxon>
        <taxon>Ceratocystidaceae</taxon>
        <taxon>Thielaviopsis</taxon>
    </lineage>
</organism>
<protein>
    <submittedName>
        <fullName evidence="2">Uncharacterized protein</fullName>
    </submittedName>
</protein>
<comment type="caution">
    <text evidence="2">The sequence shown here is derived from an EMBL/GenBank/DDBJ whole genome shotgun (WGS) entry which is preliminary data.</text>
</comment>